<reference evidence="18 19" key="1">
    <citation type="submission" date="2024-03" db="EMBL/GenBank/DDBJ databases">
        <title>Adaptation during the transition from Ophiocordyceps entomopathogen to insect associate is accompanied by gene loss and intensified selection.</title>
        <authorList>
            <person name="Ward C.M."/>
            <person name="Onetto C.A."/>
            <person name="Borneman A.R."/>
        </authorList>
    </citation>
    <scope>NUCLEOTIDE SEQUENCE [LARGE SCALE GENOMIC DNA]</scope>
    <source>
        <strain evidence="18">AWRI1</strain>
        <tissue evidence="18">Single Adult Female</tissue>
    </source>
</reference>
<keyword evidence="7" id="KW-0255">Endonuclease</keyword>
<dbReference type="GO" id="GO:0046872">
    <property type="term" value="F:metal ion binding"/>
    <property type="evidence" value="ECO:0007669"/>
    <property type="project" value="UniProtKB-KW"/>
</dbReference>
<feature type="region of interest" description="Disordered" evidence="16">
    <location>
        <begin position="627"/>
        <end position="653"/>
    </location>
</feature>
<dbReference type="InterPro" id="IPR036397">
    <property type="entry name" value="RNaseH_sf"/>
</dbReference>
<dbReference type="GO" id="GO:0004519">
    <property type="term" value="F:endonuclease activity"/>
    <property type="evidence" value="ECO:0007669"/>
    <property type="project" value="UniProtKB-KW"/>
</dbReference>
<evidence type="ECO:0000256" key="16">
    <source>
        <dbReference type="SAM" id="MobiDB-lite"/>
    </source>
</evidence>
<dbReference type="Gene3D" id="2.40.10.10">
    <property type="entry name" value="Trypsin-like serine proteases"/>
    <property type="match status" value="1"/>
</dbReference>
<dbReference type="InterPro" id="IPR043504">
    <property type="entry name" value="Peptidase_S1_PA_chymotrypsin"/>
</dbReference>
<feature type="region of interest" description="Disordered" evidence="16">
    <location>
        <begin position="239"/>
        <end position="274"/>
    </location>
</feature>
<comment type="caution">
    <text evidence="18">The sequence shown here is derived from an EMBL/GenBank/DDBJ whole genome shotgun (WGS) entry which is preliminary data.</text>
</comment>
<feature type="compositionally biased region" description="Acidic residues" evidence="16">
    <location>
        <begin position="582"/>
        <end position="597"/>
    </location>
</feature>
<sequence length="805" mass="90949">MYPGASTGTSDGKGYYAISFIIDSGATEHIVKEGAILTNVRKFFQQVNSANKSASLCVRAVGDIHVRDSQGVHMCLQNVLYAPALSENLFSIRKFTDNGFKVIFDQDKCQIFEPFMHKLGFEGYYRTLTWEIALRFIPPGSMTRPKYTDSSSALVSTSIIRPFGGLHISNLEGECAGLCGRDSGQNGGDGTTTVRNPPVAQPEVRPSTSSTYEIEKCSHAPRVTESTLDRISMGNTIKITDNKYSSDSSSDSEESDNNVEKSHNSKKNGNYKNGNYELDELKNVKFEKDIVNCETCILAKMSKLPFKEIRARSDRPLQVIHSDVMGPIKPMTHPNKKRFIVVFIDDYSRVAMAYAIRKKSEVGSSFELFLKNARNELGSDAKVCFLRTDQGNEFTGGRVKEILDREKIGLQFAPPDTPEHNGIAERFNRTLQNKVRSMLIDSRVPKTLWDLAVSASVHVYNRMPHRSINYEIPFKRFVPSVKIQLNSVRRFGCLAYVKFPKQMLVTVVRNLNEKSIDKFSQRGLRTIFVGYVFSGSLLYHPESDTFIESRHVRFNESLVYGDVYKTPEIDSNNSEGEKFDLFEEPDEDEENQSEEDADKLPGKRGRPRKRVLSDDNIPLSELFQTKSNKSVKKSSHDLGPKSDSAAFVSQCEEDSDQNEDEAIYLMLAKVKWEAAVKEELDSMKENCVWDIVDRPRLDKNGKRANVIDSCWVFKVKKDTNGIDKHKARLVIRETGVNQGDSGGGLLFPKRDLQGPLRFYLRGITSNRDKTPRSDGTTYIAVFTDIAQHIDWMYEVREKIVTSGFN</sequence>
<dbReference type="SUPFAM" id="SSF50494">
    <property type="entry name" value="Trypsin-like serine proteases"/>
    <property type="match status" value="1"/>
</dbReference>
<evidence type="ECO:0000256" key="14">
    <source>
        <dbReference type="ARBA" id="ARBA00023113"/>
    </source>
</evidence>
<evidence type="ECO:0000256" key="3">
    <source>
        <dbReference type="ARBA" id="ARBA00022670"/>
    </source>
</evidence>
<feature type="region of interest" description="Disordered" evidence="16">
    <location>
        <begin position="182"/>
        <end position="213"/>
    </location>
</feature>
<keyword evidence="13" id="KW-0548">Nucleotidyltransferase</keyword>
<dbReference type="GO" id="GO:0008233">
    <property type="term" value="F:peptidase activity"/>
    <property type="evidence" value="ECO:0007669"/>
    <property type="project" value="UniProtKB-KW"/>
</dbReference>
<dbReference type="Pfam" id="PF22936">
    <property type="entry name" value="Pol_BBD"/>
    <property type="match status" value="1"/>
</dbReference>
<evidence type="ECO:0000259" key="17">
    <source>
        <dbReference type="PROSITE" id="PS50994"/>
    </source>
</evidence>
<dbReference type="GO" id="GO:0003964">
    <property type="term" value="F:RNA-directed DNA polymerase activity"/>
    <property type="evidence" value="ECO:0007669"/>
    <property type="project" value="UniProtKB-KW"/>
</dbReference>
<keyword evidence="3" id="KW-0645">Protease</keyword>
<keyword evidence="10" id="KW-0460">Magnesium</keyword>
<dbReference type="GO" id="GO:0006310">
    <property type="term" value="P:DNA recombination"/>
    <property type="evidence" value="ECO:0007669"/>
    <property type="project" value="UniProtKB-KW"/>
</dbReference>
<evidence type="ECO:0000256" key="12">
    <source>
        <dbReference type="ARBA" id="ARBA00022918"/>
    </source>
</evidence>
<evidence type="ECO:0000256" key="15">
    <source>
        <dbReference type="ARBA" id="ARBA00023172"/>
    </source>
</evidence>
<gene>
    <name evidence="18" type="ORF">V9T40_007022</name>
</gene>
<evidence type="ECO:0000256" key="1">
    <source>
        <dbReference type="ARBA" id="ARBA00002180"/>
    </source>
</evidence>
<evidence type="ECO:0000256" key="4">
    <source>
        <dbReference type="ARBA" id="ARBA00022722"/>
    </source>
</evidence>
<keyword evidence="8" id="KW-0378">Hydrolase</keyword>
<dbReference type="GO" id="GO:0003887">
    <property type="term" value="F:DNA-directed DNA polymerase activity"/>
    <property type="evidence" value="ECO:0007669"/>
    <property type="project" value="UniProtKB-KW"/>
</dbReference>
<proteinExistence type="predicted"/>
<dbReference type="Pfam" id="PF25597">
    <property type="entry name" value="SH3_retrovirus"/>
    <property type="match status" value="1"/>
</dbReference>
<protein>
    <recommendedName>
        <fullName evidence="17">Integrase catalytic domain-containing protein</fullName>
    </recommendedName>
</protein>
<evidence type="ECO:0000256" key="10">
    <source>
        <dbReference type="ARBA" id="ARBA00022842"/>
    </source>
</evidence>
<dbReference type="EMBL" id="JBBCAQ010000002">
    <property type="protein sequence ID" value="KAK7605164.1"/>
    <property type="molecule type" value="Genomic_DNA"/>
</dbReference>
<keyword evidence="6" id="KW-0547">Nucleotide-binding</keyword>
<name>A0AAN9YB92_9HEMI</name>
<dbReference type="InterPro" id="IPR012337">
    <property type="entry name" value="RNaseH-like_sf"/>
</dbReference>
<keyword evidence="19" id="KW-1185">Reference proteome</keyword>
<evidence type="ECO:0000256" key="13">
    <source>
        <dbReference type="ARBA" id="ARBA00022932"/>
    </source>
</evidence>
<dbReference type="InterPro" id="IPR039537">
    <property type="entry name" value="Retrotran_Ty1/copia-like"/>
</dbReference>
<dbReference type="AlphaFoldDB" id="A0AAN9YB92"/>
<evidence type="ECO:0000256" key="11">
    <source>
        <dbReference type="ARBA" id="ARBA00022908"/>
    </source>
</evidence>
<dbReference type="InterPro" id="IPR009003">
    <property type="entry name" value="Peptidase_S1_PA"/>
</dbReference>
<evidence type="ECO:0000256" key="5">
    <source>
        <dbReference type="ARBA" id="ARBA00022723"/>
    </source>
</evidence>
<feature type="region of interest" description="Disordered" evidence="16">
    <location>
        <begin position="569"/>
        <end position="611"/>
    </location>
</feature>
<dbReference type="PANTHER" id="PTHR42648">
    <property type="entry name" value="TRANSPOSASE, PUTATIVE-RELATED"/>
    <property type="match status" value="1"/>
</dbReference>
<keyword evidence="4" id="KW-0540">Nuclease</keyword>
<keyword evidence="12" id="KW-0695">RNA-directed DNA polymerase</keyword>
<evidence type="ECO:0000256" key="8">
    <source>
        <dbReference type="ARBA" id="ARBA00022801"/>
    </source>
</evidence>
<organism evidence="18 19">
    <name type="scientific">Parthenolecanium corni</name>
    <dbReference type="NCBI Taxonomy" id="536013"/>
    <lineage>
        <taxon>Eukaryota</taxon>
        <taxon>Metazoa</taxon>
        <taxon>Ecdysozoa</taxon>
        <taxon>Arthropoda</taxon>
        <taxon>Hexapoda</taxon>
        <taxon>Insecta</taxon>
        <taxon>Pterygota</taxon>
        <taxon>Neoptera</taxon>
        <taxon>Paraneoptera</taxon>
        <taxon>Hemiptera</taxon>
        <taxon>Sternorrhyncha</taxon>
        <taxon>Coccoidea</taxon>
        <taxon>Coccidae</taxon>
        <taxon>Parthenolecanium</taxon>
    </lineage>
</organism>
<evidence type="ECO:0000313" key="19">
    <source>
        <dbReference type="Proteomes" id="UP001367676"/>
    </source>
</evidence>
<evidence type="ECO:0000256" key="9">
    <source>
        <dbReference type="ARBA" id="ARBA00022840"/>
    </source>
</evidence>
<keyword evidence="5" id="KW-0479">Metal-binding</keyword>
<dbReference type="PANTHER" id="PTHR42648:SF11">
    <property type="entry name" value="TRANSPOSON TY4-P GAG-POL POLYPROTEIN"/>
    <property type="match status" value="1"/>
</dbReference>
<keyword evidence="15" id="KW-0233">DNA recombination</keyword>
<dbReference type="GO" id="GO:0003676">
    <property type="term" value="F:nucleic acid binding"/>
    <property type="evidence" value="ECO:0007669"/>
    <property type="project" value="InterPro"/>
</dbReference>
<dbReference type="GO" id="GO:0015074">
    <property type="term" value="P:DNA integration"/>
    <property type="evidence" value="ECO:0007669"/>
    <property type="project" value="UniProtKB-KW"/>
</dbReference>
<dbReference type="Gene3D" id="3.30.420.10">
    <property type="entry name" value="Ribonuclease H-like superfamily/Ribonuclease H"/>
    <property type="match status" value="1"/>
</dbReference>
<keyword evidence="2" id="KW-1188">Viral release from host cell</keyword>
<dbReference type="InterPro" id="IPR054722">
    <property type="entry name" value="PolX-like_BBD"/>
</dbReference>
<feature type="domain" description="Integrase catalytic" evidence="17">
    <location>
        <begin position="312"/>
        <end position="481"/>
    </location>
</feature>
<keyword evidence="13" id="KW-0239">DNA-directed DNA polymerase</keyword>
<dbReference type="GO" id="GO:0005524">
    <property type="term" value="F:ATP binding"/>
    <property type="evidence" value="ECO:0007669"/>
    <property type="project" value="UniProtKB-KW"/>
</dbReference>
<keyword evidence="9" id="KW-0067">ATP-binding</keyword>
<dbReference type="InterPro" id="IPR057670">
    <property type="entry name" value="SH3_retrovirus"/>
</dbReference>
<keyword evidence="14" id="KW-0917">Virion maturation</keyword>
<evidence type="ECO:0000256" key="6">
    <source>
        <dbReference type="ARBA" id="ARBA00022741"/>
    </source>
</evidence>
<dbReference type="SUPFAM" id="SSF53098">
    <property type="entry name" value="Ribonuclease H-like"/>
    <property type="match status" value="1"/>
</dbReference>
<comment type="function">
    <text evidence="1">The aspartyl protease (PR) mediates the proteolytic cleavages of the Gag and Gag-Pol polyproteins after assembly of the VLP.</text>
</comment>
<accession>A0AAN9YB92</accession>
<dbReference type="InterPro" id="IPR001584">
    <property type="entry name" value="Integrase_cat-core"/>
</dbReference>
<dbReference type="Proteomes" id="UP001367676">
    <property type="component" value="Unassembled WGS sequence"/>
</dbReference>
<keyword evidence="11" id="KW-0229">DNA integration</keyword>
<evidence type="ECO:0000256" key="2">
    <source>
        <dbReference type="ARBA" id="ARBA00022612"/>
    </source>
</evidence>
<evidence type="ECO:0000256" key="7">
    <source>
        <dbReference type="ARBA" id="ARBA00022759"/>
    </source>
</evidence>
<dbReference type="PROSITE" id="PS50994">
    <property type="entry name" value="INTEGRASE"/>
    <property type="match status" value="1"/>
</dbReference>
<evidence type="ECO:0000313" key="18">
    <source>
        <dbReference type="EMBL" id="KAK7605164.1"/>
    </source>
</evidence>
<dbReference type="GO" id="GO:0006508">
    <property type="term" value="P:proteolysis"/>
    <property type="evidence" value="ECO:0007669"/>
    <property type="project" value="UniProtKB-KW"/>
</dbReference>
<keyword evidence="13" id="KW-0808">Transferase</keyword>